<proteinExistence type="predicted"/>
<dbReference type="AlphaFoldDB" id="A0A5N6XBT5"/>
<evidence type="ECO:0000313" key="4">
    <source>
        <dbReference type="Proteomes" id="UP000325945"/>
    </source>
</evidence>
<sequence>MIQLKDLPPPPPYSETQPSSYSDIPYDEEAASGLTEPRGLESDPRNTIHPGGTQRWWSRSVKRQIFCLFCVVLVVAATPYVVLMVLMSQWRF</sequence>
<evidence type="ECO:0000313" key="3">
    <source>
        <dbReference type="EMBL" id="KAE8330681.1"/>
    </source>
</evidence>
<feature type="transmembrane region" description="Helical" evidence="2">
    <location>
        <begin position="65"/>
        <end position="87"/>
    </location>
</feature>
<dbReference type="EMBL" id="ML741772">
    <property type="protein sequence ID" value="KAE8330681.1"/>
    <property type="molecule type" value="Genomic_DNA"/>
</dbReference>
<keyword evidence="2" id="KW-1133">Transmembrane helix</keyword>
<name>A0A5N6XBT5_9EURO</name>
<reference evidence="4" key="1">
    <citation type="submission" date="2019-04" db="EMBL/GenBank/DDBJ databases">
        <title>Friends and foes A comparative genomics studyof 23 Aspergillus species from section Flavi.</title>
        <authorList>
            <consortium name="DOE Joint Genome Institute"/>
            <person name="Kjaerbolling I."/>
            <person name="Vesth T."/>
            <person name="Frisvad J.C."/>
            <person name="Nybo J.L."/>
            <person name="Theobald S."/>
            <person name="Kildgaard S."/>
            <person name="Isbrandt T."/>
            <person name="Kuo A."/>
            <person name="Sato A."/>
            <person name="Lyhne E.K."/>
            <person name="Kogle M.E."/>
            <person name="Wiebenga A."/>
            <person name="Kun R.S."/>
            <person name="Lubbers R.J."/>
            <person name="Makela M.R."/>
            <person name="Barry K."/>
            <person name="Chovatia M."/>
            <person name="Clum A."/>
            <person name="Daum C."/>
            <person name="Haridas S."/>
            <person name="He G."/>
            <person name="LaButti K."/>
            <person name="Lipzen A."/>
            <person name="Mondo S."/>
            <person name="Riley R."/>
            <person name="Salamov A."/>
            <person name="Simmons B.A."/>
            <person name="Magnuson J.K."/>
            <person name="Henrissat B."/>
            <person name="Mortensen U.H."/>
            <person name="Larsen T.O."/>
            <person name="Devries R.P."/>
            <person name="Grigoriev I.V."/>
            <person name="Machida M."/>
            <person name="Baker S.E."/>
            <person name="Andersen M.R."/>
        </authorList>
    </citation>
    <scope>NUCLEOTIDE SEQUENCE [LARGE SCALE GENOMIC DNA]</scope>
    <source>
        <strain evidence="4">CBS 130017</strain>
    </source>
</reference>
<organism evidence="3 4">
    <name type="scientific">Aspergillus sergii</name>
    <dbReference type="NCBI Taxonomy" id="1034303"/>
    <lineage>
        <taxon>Eukaryota</taxon>
        <taxon>Fungi</taxon>
        <taxon>Dikarya</taxon>
        <taxon>Ascomycota</taxon>
        <taxon>Pezizomycotina</taxon>
        <taxon>Eurotiomycetes</taxon>
        <taxon>Eurotiomycetidae</taxon>
        <taxon>Eurotiales</taxon>
        <taxon>Aspergillaceae</taxon>
        <taxon>Aspergillus</taxon>
        <taxon>Aspergillus subgen. Circumdati</taxon>
    </lineage>
</organism>
<evidence type="ECO:0000256" key="1">
    <source>
        <dbReference type="SAM" id="MobiDB-lite"/>
    </source>
</evidence>
<keyword evidence="2" id="KW-0472">Membrane</keyword>
<accession>A0A5N6XBT5</accession>
<evidence type="ECO:0000256" key="2">
    <source>
        <dbReference type="SAM" id="Phobius"/>
    </source>
</evidence>
<gene>
    <name evidence="3" type="ORF">BDV39DRAFT_21257</name>
</gene>
<keyword evidence="2" id="KW-0812">Transmembrane</keyword>
<feature type="region of interest" description="Disordered" evidence="1">
    <location>
        <begin position="1"/>
        <end position="53"/>
    </location>
</feature>
<protein>
    <submittedName>
        <fullName evidence="3">Uncharacterized protein</fullName>
    </submittedName>
</protein>
<keyword evidence="4" id="KW-1185">Reference proteome</keyword>
<dbReference type="Proteomes" id="UP000325945">
    <property type="component" value="Unassembled WGS sequence"/>
</dbReference>